<evidence type="ECO:0000313" key="12">
    <source>
        <dbReference type="EMBL" id="GAA94681.1"/>
    </source>
</evidence>
<accession>G7DVS1</accession>
<dbReference type="Proteomes" id="UP000009131">
    <property type="component" value="Unassembled WGS sequence"/>
</dbReference>
<feature type="region of interest" description="Disordered" evidence="9">
    <location>
        <begin position="553"/>
        <end position="580"/>
    </location>
</feature>
<evidence type="ECO:0000256" key="6">
    <source>
        <dbReference type="ARBA" id="ARBA00023136"/>
    </source>
</evidence>
<evidence type="ECO:0000256" key="8">
    <source>
        <dbReference type="ARBA" id="ARBA00023316"/>
    </source>
</evidence>
<dbReference type="GO" id="GO:0015926">
    <property type="term" value="F:glucosidase activity"/>
    <property type="evidence" value="ECO:0007669"/>
    <property type="project" value="TreeGrafter"/>
</dbReference>
<reference evidence="12 13" key="2">
    <citation type="journal article" date="2012" name="Open Biol.">
        <title>Characteristics of nucleosomes and linker DNA regions on the genome of the basidiomycete Mixia osmundae revealed by mono- and dinucleosome mapping.</title>
        <authorList>
            <person name="Nishida H."/>
            <person name="Kondo S."/>
            <person name="Matsumoto T."/>
            <person name="Suzuki Y."/>
            <person name="Yoshikawa H."/>
            <person name="Taylor T.D."/>
            <person name="Sugiyama J."/>
        </authorList>
    </citation>
    <scope>NUCLEOTIDE SEQUENCE [LARGE SCALE GENOMIC DNA]</scope>
    <source>
        <strain evidence="13">CBS 9802 / IAM 14324 / JCM 22182 / KY 12970</strain>
    </source>
</reference>
<dbReference type="PANTHER" id="PTHR31361:SF15">
    <property type="entry name" value="GH16 DOMAIN-CONTAINING PROTEIN"/>
    <property type="match status" value="1"/>
</dbReference>
<keyword evidence="7" id="KW-0325">Glycoprotein</keyword>
<dbReference type="InterPro" id="IPR005629">
    <property type="entry name" value="Skn1/Kre6/Sbg1"/>
</dbReference>
<dbReference type="FunCoup" id="G7DVS1">
    <property type="interactions" value="46"/>
</dbReference>
<dbReference type="CDD" id="cd02180">
    <property type="entry name" value="GH16_fungal_KRE6_glucanase"/>
    <property type="match status" value="1"/>
</dbReference>
<dbReference type="OrthoDB" id="412647at2759"/>
<dbReference type="FunFam" id="2.60.120.200:FF:000135">
    <property type="entry name" value="Related to KRE6-glucan synthase subunit"/>
    <property type="match status" value="1"/>
</dbReference>
<organism evidence="12 13">
    <name type="scientific">Mixia osmundae (strain CBS 9802 / IAM 14324 / JCM 22182 / KY 12970)</name>
    <dbReference type="NCBI Taxonomy" id="764103"/>
    <lineage>
        <taxon>Eukaryota</taxon>
        <taxon>Fungi</taxon>
        <taxon>Dikarya</taxon>
        <taxon>Basidiomycota</taxon>
        <taxon>Pucciniomycotina</taxon>
        <taxon>Mixiomycetes</taxon>
        <taxon>Mixiales</taxon>
        <taxon>Mixiaceae</taxon>
        <taxon>Mixia</taxon>
    </lineage>
</organism>
<comment type="caution">
    <text evidence="12">The sequence shown here is derived from an EMBL/GenBank/DDBJ whole genome shotgun (WGS) entry which is preliminary data.</text>
</comment>
<feature type="transmembrane region" description="Helical" evidence="10">
    <location>
        <begin position="343"/>
        <end position="363"/>
    </location>
</feature>
<comment type="similarity">
    <text evidence="2">Belongs to the SKN1/KRE6 family.</text>
</comment>
<dbReference type="GO" id="GO:0005886">
    <property type="term" value="C:plasma membrane"/>
    <property type="evidence" value="ECO:0007669"/>
    <property type="project" value="TreeGrafter"/>
</dbReference>
<evidence type="ECO:0000256" key="2">
    <source>
        <dbReference type="ARBA" id="ARBA00010962"/>
    </source>
</evidence>
<keyword evidence="8" id="KW-0961">Cell wall biogenesis/degradation</keyword>
<dbReference type="Gene3D" id="2.60.120.200">
    <property type="match status" value="2"/>
</dbReference>
<keyword evidence="4" id="KW-0735">Signal-anchor</keyword>
<dbReference type="InterPro" id="IPR000757">
    <property type="entry name" value="Beta-glucanase-like"/>
</dbReference>
<name>G7DVS1_MIXOS</name>
<comment type="subcellular location">
    <subcellularLocation>
        <location evidence="1">Membrane</location>
        <topology evidence="1">Single-pass type II membrane protein</topology>
    </subcellularLocation>
</comment>
<dbReference type="InterPro" id="IPR013320">
    <property type="entry name" value="ConA-like_dom_sf"/>
</dbReference>
<dbReference type="eggNOG" id="ENOG502QR13">
    <property type="taxonomic scope" value="Eukaryota"/>
</dbReference>
<evidence type="ECO:0000313" key="13">
    <source>
        <dbReference type="Proteomes" id="UP000009131"/>
    </source>
</evidence>
<dbReference type="PANTHER" id="PTHR31361">
    <property type="entry name" value="BETA-GLUCAN SYNTHESIS-ASSOCIATED PROTEIN KRE6-RELATED"/>
    <property type="match status" value="1"/>
</dbReference>
<evidence type="ECO:0000256" key="9">
    <source>
        <dbReference type="SAM" id="MobiDB-lite"/>
    </source>
</evidence>
<dbReference type="GO" id="GO:0005789">
    <property type="term" value="C:endoplasmic reticulum membrane"/>
    <property type="evidence" value="ECO:0007669"/>
    <property type="project" value="TreeGrafter"/>
</dbReference>
<dbReference type="SUPFAM" id="SSF49899">
    <property type="entry name" value="Concanavalin A-like lectins/glucanases"/>
    <property type="match status" value="1"/>
</dbReference>
<dbReference type="Pfam" id="PF03935">
    <property type="entry name" value="SKN1_KRE6_Sbg1"/>
    <property type="match status" value="1"/>
</dbReference>
<sequence>MDIYINAMHEEVENLTSSLKMFCQPHKLAGHNPACRLAGVGNPEPETSCQLKPHIGYTMPADHDVKDWSYKLSVNALCPISKSATIPPAHVIATGIDQSPLYLAFGMEGSDDKSYPWEIDVSYPPSLKPDGRQTEATSTSATIRIREVPLSIALQSEHLSLVGCCDATLDITATIVALSGHVTIEHGELEMWCYWERPGCPVKAIDMFKPFPSMQNVQQMSEEDVILLAPIIDGDEITLEAINRSITQSVVKGLLGADYGPYGRFSSLAPETHRVTETAVDMSMTVTIDSPIAREDSSPSLVHRFEELKRDAILEPDKSRSSLFSLNRYNLARLWSLRGYANAAALILMLLGLLFTFLGYPLYDGFTRTGSPTYGFNLGNVNASGQVPSLPYSHHLIDRDTPKTAQHRIGYDGRPYNLIFSDEFNTDGRTFWPGDDPFWEAVELYYHATGDMERYDPDAVTTKDGHLRITMTRTPAGGLEYRSGMLQSWNKFCFTGGYIEVSVSLPGQPQVSGLWPGVWTMGQLGRPGYGATTDGVWPYTYNACDVGTLPNQTLPDGSGPAGALTGAGGSSVSSLPGQRLSACTCPGEDHPNVGQGRGAPEIDVLEALTTTREGRSYGSISQSAQIAPFDPNNDWSSEGVRVMNASATVVNSYHGGVYQESISAISEIDQNTYSGQAFGTFAFEYTPGSQGSITWVADGTPTWQVTSSAIGPSPIVNISQRVISEEPMSIVINLGMSETFQYVNTAALEFPAVLLVDYVRVYAPAGQEKIGCSPDDHPTAHYIQSHLNAYTNANLTTWKQAGYSFPRNSLVAPC</sequence>
<proteinExistence type="inferred from homology"/>
<evidence type="ECO:0000256" key="4">
    <source>
        <dbReference type="ARBA" id="ARBA00022968"/>
    </source>
</evidence>
<evidence type="ECO:0000256" key="10">
    <source>
        <dbReference type="SAM" id="Phobius"/>
    </source>
</evidence>
<dbReference type="InParanoid" id="G7DVS1"/>
<feature type="domain" description="GH16" evidence="11">
    <location>
        <begin position="409"/>
        <end position="767"/>
    </location>
</feature>
<keyword evidence="13" id="KW-1185">Reference proteome</keyword>
<gene>
    <name evidence="12" type="primary">Mo01334</name>
    <name evidence="12" type="ORF">E5Q_01334</name>
</gene>
<evidence type="ECO:0000256" key="5">
    <source>
        <dbReference type="ARBA" id="ARBA00022989"/>
    </source>
</evidence>
<dbReference type="PROSITE" id="PS51762">
    <property type="entry name" value="GH16_2"/>
    <property type="match status" value="1"/>
</dbReference>
<reference evidence="12 13" key="1">
    <citation type="journal article" date="2011" name="J. Gen. Appl. Microbiol.">
        <title>Draft genome sequencing of the enigmatic basidiomycete Mixia osmundae.</title>
        <authorList>
            <person name="Nishida H."/>
            <person name="Nagatsuka Y."/>
            <person name="Sugiyama J."/>
        </authorList>
    </citation>
    <scope>NUCLEOTIDE SEQUENCE [LARGE SCALE GENOMIC DNA]</scope>
    <source>
        <strain evidence="13">CBS 9802 / IAM 14324 / JCM 22182 / KY 12970</strain>
    </source>
</reference>
<keyword evidence="3 10" id="KW-0812">Transmembrane</keyword>
<dbReference type="EMBL" id="BABT02000046">
    <property type="protein sequence ID" value="GAA94681.1"/>
    <property type="molecule type" value="Genomic_DNA"/>
</dbReference>
<evidence type="ECO:0000256" key="7">
    <source>
        <dbReference type="ARBA" id="ARBA00023180"/>
    </source>
</evidence>
<keyword evidence="6 10" id="KW-0472">Membrane</keyword>
<evidence type="ECO:0000259" key="11">
    <source>
        <dbReference type="PROSITE" id="PS51762"/>
    </source>
</evidence>
<keyword evidence="5 10" id="KW-1133">Transmembrane helix</keyword>
<evidence type="ECO:0000256" key="3">
    <source>
        <dbReference type="ARBA" id="ARBA00022692"/>
    </source>
</evidence>
<evidence type="ECO:0000256" key="1">
    <source>
        <dbReference type="ARBA" id="ARBA00004606"/>
    </source>
</evidence>
<dbReference type="GO" id="GO:0031505">
    <property type="term" value="P:fungal-type cell wall organization"/>
    <property type="evidence" value="ECO:0007669"/>
    <property type="project" value="TreeGrafter"/>
</dbReference>
<dbReference type="STRING" id="764103.G7DVS1"/>
<dbReference type="HOGENOM" id="CLU_010811_6_0_1"/>
<dbReference type="AlphaFoldDB" id="G7DVS1"/>
<dbReference type="GO" id="GO:0006078">
    <property type="term" value="P:(1-&gt;6)-beta-D-glucan biosynthetic process"/>
    <property type="evidence" value="ECO:0007669"/>
    <property type="project" value="TreeGrafter"/>
</dbReference>
<protein>
    <recommendedName>
        <fullName evidence="11">GH16 domain-containing protein</fullName>
    </recommendedName>
</protein>